<gene>
    <name evidence="1" type="ORF">DSO57_1027668</name>
</gene>
<protein>
    <submittedName>
        <fullName evidence="1">Uncharacterized protein</fullName>
    </submittedName>
</protein>
<sequence length="98" mass="11698">MRLRVMTRLPSIRELFPESFLARASISSATPAPPKPYHRHRMSPYQTMMLENVFCFTHYPDNLMRRRLASVLDLPLRTVQIWFQNKRQKLRPAKQSNQ</sequence>
<evidence type="ECO:0000313" key="2">
    <source>
        <dbReference type="Proteomes" id="UP001165960"/>
    </source>
</evidence>
<name>A0ACC2RGC7_9FUNG</name>
<keyword evidence="2" id="KW-1185">Reference proteome</keyword>
<reference evidence="1" key="1">
    <citation type="submission" date="2022-04" db="EMBL/GenBank/DDBJ databases">
        <title>Genome of the entomopathogenic fungus Entomophthora muscae.</title>
        <authorList>
            <person name="Elya C."/>
            <person name="Lovett B.R."/>
            <person name="Lee E."/>
            <person name="Macias A.M."/>
            <person name="Hajek A.E."/>
            <person name="De Bivort B.L."/>
            <person name="Kasson M.T."/>
            <person name="De Fine Licht H.H."/>
            <person name="Stajich J.E."/>
        </authorList>
    </citation>
    <scope>NUCLEOTIDE SEQUENCE</scope>
    <source>
        <strain evidence="1">Berkeley</strain>
    </source>
</reference>
<dbReference type="Proteomes" id="UP001165960">
    <property type="component" value="Unassembled WGS sequence"/>
</dbReference>
<proteinExistence type="predicted"/>
<evidence type="ECO:0000313" key="1">
    <source>
        <dbReference type="EMBL" id="KAJ9049141.1"/>
    </source>
</evidence>
<comment type="caution">
    <text evidence="1">The sequence shown here is derived from an EMBL/GenBank/DDBJ whole genome shotgun (WGS) entry which is preliminary data.</text>
</comment>
<dbReference type="EMBL" id="QTSX02007270">
    <property type="protein sequence ID" value="KAJ9049141.1"/>
    <property type="molecule type" value="Genomic_DNA"/>
</dbReference>
<accession>A0ACC2RGC7</accession>
<organism evidence="1 2">
    <name type="scientific">Entomophthora muscae</name>
    <dbReference type="NCBI Taxonomy" id="34485"/>
    <lineage>
        <taxon>Eukaryota</taxon>
        <taxon>Fungi</taxon>
        <taxon>Fungi incertae sedis</taxon>
        <taxon>Zoopagomycota</taxon>
        <taxon>Entomophthoromycotina</taxon>
        <taxon>Entomophthoromycetes</taxon>
        <taxon>Entomophthorales</taxon>
        <taxon>Entomophthoraceae</taxon>
        <taxon>Entomophthora</taxon>
    </lineage>
</organism>